<dbReference type="NCBIfam" id="NF001862">
    <property type="entry name" value="PRK00601.1"/>
    <property type="match status" value="1"/>
</dbReference>
<organism evidence="8 9">
    <name type="scientific">Meira miltonrushii</name>
    <dbReference type="NCBI Taxonomy" id="1280837"/>
    <lineage>
        <taxon>Eukaryota</taxon>
        <taxon>Fungi</taxon>
        <taxon>Dikarya</taxon>
        <taxon>Basidiomycota</taxon>
        <taxon>Ustilaginomycotina</taxon>
        <taxon>Exobasidiomycetes</taxon>
        <taxon>Exobasidiales</taxon>
        <taxon>Brachybasidiaceae</taxon>
        <taxon>Meira</taxon>
    </lineage>
</organism>
<keyword evidence="5 6" id="KW-0546">Nucleotide metabolism</keyword>
<sequence>MPEANVNGSSSSSSTGQPRFLVSLDADHPHAKAPTRGSALAAGYDLYASQNVIIPKGGRLVVPTGIRVAIPEGSYGRVAPRSGLASKHGIDCGAGVIDADYRGLLGVLLFNFGDSDFSIKIGDRIAQLILEQIFTPQVETVESLTETVRGDGGFGSTGGFSDPVIKSKSCSIV</sequence>
<evidence type="ECO:0000256" key="4">
    <source>
        <dbReference type="ARBA" id="ARBA00022801"/>
    </source>
</evidence>
<accession>A0A316V764</accession>
<name>A0A316V764_9BASI</name>
<dbReference type="UniPathway" id="UPA00610">
    <property type="reaction ID" value="UER00666"/>
</dbReference>
<evidence type="ECO:0000313" key="8">
    <source>
        <dbReference type="EMBL" id="PWN33282.1"/>
    </source>
</evidence>
<keyword evidence="6" id="KW-0460">Magnesium</keyword>
<dbReference type="InterPro" id="IPR008181">
    <property type="entry name" value="dUTPase"/>
</dbReference>
<feature type="domain" description="dUTPase-like" evidence="7">
    <location>
        <begin position="31"/>
        <end position="158"/>
    </location>
</feature>
<dbReference type="Proteomes" id="UP000245771">
    <property type="component" value="Unassembled WGS sequence"/>
</dbReference>
<dbReference type="AlphaFoldDB" id="A0A316V764"/>
<dbReference type="Pfam" id="PF00692">
    <property type="entry name" value="dUTPase"/>
    <property type="match status" value="1"/>
</dbReference>
<dbReference type="InParanoid" id="A0A316V764"/>
<dbReference type="InterPro" id="IPR036157">
    <property type="entry name" value="dUTPase-like_sf"/>
</dbReference>
<comment type="function">
    <text evidence="6">Involved in nucleotide metabolism via production of dUMP, the immediate precursor of thymidine nucleotides, and decreases the intracellular concentration of dUTP so that uracil cannot be incorporated into DNA.</text>
</comment>
<dbReference type="PANTHER" id="PTHR11241">
    <property type="entry name" value="DEOXYURIDINE 5'-TRIPHOSPHATE NUCLEOTIDOHYDROLASE"/>
    <property type="match status" value="1"/>
</dbReference>
<evidence type="ECO:0000256" key="5">
    <source>
        <dbReference type="ARBA" id="ARBA00023080"/>
    </source>
</evidence>
<gene>
    <name evidence="8" type="ORF">FA14DRAFT_164841</name>
</gene>
<comment type="cofactor">
    <cofactor evidence="6">
        <name>Mg(2+)</name>
        <dbReference type="ChEBI" id="CHEBI:18420"/>
    </cofactor>
</comment>
<dbReference type="FunCoup" id="A0A316V764">
    <property type="interactions" value="931"/>
</dbReference>
<comment type="subunit">
    <text evidence="3 6">Homotrimer.</text>
</comment>
<dbReference type="Gene3D" id="2.70.40.10">
    <property type="match status" value="1"/>
</dbReference>
<dbReference type="SUPFAM" id="SSF51283">
    <property type="entry name" value="dUTPase-like"/>
    <property type="match status" value="1"/>
</dbReference>
<dbReference type="GO" id="GO:0006226">
    <property type="term" value="P:dUMP biosynthetic process"/>
    <property type="evidence" value="ECO:0007669"/>
    <property type="project" value="UniProtKB-UniRule"/>
</dbReference>
<dbReference type="EC" id="3.6.1.23" evidence="6"/>
<evidence type="ECO:0000256" key="3">
    <source>
        <dbReference type="ARBA" id="ARBA00011233"/>
    </source>
</evidence>
<comment type="pathway">
    <text evidence="1 6">Pyrimidine metabolism; dUMP biosynthesis; dUMP from dCTP (dUTP route): step 2/2.</text>
</comment>
<evidence type="ECO:0000256" key="6">
    <source>
        <dbReference type="RuleBase" id="RU367024"/>
    </source>
</evidence>
<reference evidence="8 9" key="1">
    <citation type="journal article" date="2018" name="Mol. Biol. Evol.">
        <title>Broad Genomic Sampling Reveals a Smut Pathogenic Ancestry of the Fungal Clade Ustilaginomycotina.</title>
        <authorList>
            <person name="Kijpornyongpan T."/>
            <person name="Mondo S.J."/>
            <person name="Barry K."/>
            <person name="Sandor L."/>
            <person name="Lee J."/>
            <person name="Lipzen A."/>
            <person name="Pangilinan J."/>
            <person name="LaButti K."/>
            <person name="Hainaut M."/>
            <person name="Henrissat B."/>
            <person name="Grigoriev I.V."/>
            <person name="Spatafora J.W."/>
            <person name="Aime M.C."/>
        </authorList>
    </citation>
    <scope>NUCLEOTIDE SEQUENCE [LARGE SCALE GENOMIC DNA]</scope>
    <source>
        <strain evidence="8 9">MCA 3882</strain>
    </source>
</reference>
<evidence type="ECO:0000256" key="2">
    <source>
        <dbReference type="ARBA" id="ARBA00006581"/>
    </source>
</evidence>
<dbReference type="GeneID" id="37021695"/>
<dbReference type="RefSeq" id="XP_025353584.1">
    <property type="nucleotide sequence ID" value="XM_025499914.1"/>
</dbReference>
<keyword evidence="6" id="KW-0479">Metal-binding</keyword>
<evidence type="ECO:0000313" key="9">
    <source>
        <dbReference type="Proteomes" id="UP000245771"/>
    </source>
</evidence>
<comment type="similarity">
    <text evidence="2 6">Belongs to the dUTPase family.</text>
</comment>
<evidence type="ECO:0000259" key="7">
    <source>
        <dbReference type="Pfam" id="PF00692"/>
    </source>
</evidence>
<dbReference type="EMBL" id="KZ819604">
    <property type="protein sequence ID" value="PWN33282.1"/>
    <property type="molecule type" value="Genomic_DNA"/>
</dbReference>
<dbReference type="NCBIfam" id="TIGR00576">
    <property type="entry name" value="dut"/>
    <property type="match status" value="1"/>
</dbReference>
<dbReference type="PANTHER" id="PTHR11241:SF0">
    <property type="entry name" value="DEOXYURIDINE 5'-TRIPHOSPHATE NUCLEOTIDOHYDROLASE"/>
    <property type="match status" value="1"/>
</dbReference>
<dbReference type="STRING" id="1280837.A0A316V764"/>
<protein>
    <recommendedName>
        <fullName evidence="6">Deoxyuridine 5'-triphosphate nucleotidohydrolase</fullName>
        <shortName evidence="6">dUTPase</shortName>
        <ecNumber evidence="6">3.6.1.23</ecNumber>
    </recommendedName>
    <alternativeName>
        <fullName evidence="6">dUTP pyrophosphatase</fullName>
    </alternativeName>
</protein>
<dbReference type="CDD" id="cd07557">
    <property type="entry name" value="trimeric_dUTPase"/>
    <property type="match status" value="1"/>
</dbReference>
<dbReference type="OrthoDB" id="419889at2759"/>
<dbReference type="GO" id="GO:0046081">
    <property type="term" value="P:dUTP catabolic process"/>
    <property type="evidence" value="ECO:0007669"/>
    <property type="project" value="UniProtKB-UniRule"/>
</dbReference>
<evidence type="ECO:0000256" key="1">
    <source>
        <dbReference type="ARBA" id="ARBA00005142"/>
    </source>
</evidence>
<keyword evidence="4 6" id="KW-0378">Hydrolase</keyword>
<keyword evidence="9" id="KW-1185">Reference proteome</keyword>
<dbReference type="GO" id="GO:0000287">
    <property type="term" value="F:magnesium ion binding"/>
    <property type="evidence" value="ECO:0007669"/>
    <property type="project" value="UniProtKB-UniRule"/>
</dbReference>
<proteinExistence type="inferred from homology"/>
<dbReference type="InterPro" id="IPR029054">
    <property type="entry name" value="dUTPase-like"/>
</dbReference>
<dbReference type="GO" id="GO:0004170">
    <property type="term" value="F:dUTP diphosphatase activity"/>
    <property type="evidence" value="ECO:0007669"/>
    <property type="project" value="UniProtKB-UniRule"/>
</dbReference>
<comment type="catalytic activity">
    <reaction evidence="6">
        <text>dUTP + H2O = dUMP + diphosphate + H(+)</text>
        <dbReference type="Rhea" id="RHEA:10248"/>
        <dbReference type="ChEBI" id="CHEBI:15377"/>
        <dbReference type="ChEBI" id="CHEBI:15378"/>
        <dbReference type="ChEBI" id="CHEBI:33019"/>
        <dbReference type="ChEBI" id="CHEBI:61555"/>
        <dbReference type="ChEBI" id="CHEBI:246422"/>
        <dbReference type="EC" id="3.6.1.23"/>
    </reaction>
</comment>
<dbReference type="InterPro" id="IPR033704">
    <property type="entry name" value="dUTPase_trimeric"/>
</dbReference>